<dbReference type="EMBL" id="CP009962">
    <property type="protein sequence ID" value="AIY42703.1"/>
    <property type="molecule type" value="Genomic_DNA"/>
</dbReference>
<evidence type="ECO:0000256" key="1">
    <source>
        <dbReference type="SAM" id="Phobius"/>
    </source>
</evidence>
<keyword evidence="1" id="KW-0472">Membrane</keyword>
<feature type="transmembrane region" description="Helical" evidence="1">
    <location>
        <begin position="209"/>
        <end position="229"/>
    </location>
</feature>
<dbReference type="PANTHER" id="PTHR38033:SF1">
    <property type="entry name" value="DOTU FAMILY TYPE IV_VI SECRETION SYSTEM PROTEIN"/>
    <property type="match status" value="1"/>
</dbReference>
<evidence type="ECO:0000313" key="3">
    <source>
        <dbReference type="EMBL" id="AIY42703.1"/>
    </source>
</evidence>
<accession>A0A0A1FD80</accession>
<dbReference type="KEGG" id="care:LT85_3545"/>
<dbReference type="Gene3D" id="1.25.40.590">
    <property type="entry name" value="Type IV / VI secretion system, DotU"/>
    <property type="match status" value="1"/>
</dbReference>
<dbReference type="Proteomes" id="UP000030302">
    <property type="component" value="Chromosome"/>
</dbReference>
<keyword evidence="1" id="KW-1133">Transmembrane helix</keyword>
<dbReference type="STRING" id="279058.LT85_3545"/>
<feature type="domain" description="Type IV / VI secretion system DotU" evidence="2">
    <location>
        <begin position="33"/>
        <end position="231"/>
    </location>
</feature>
<keyword evidence="4" id="KW-1185">Reference proteome</keyword>
<dbReference type="InterPro" id="IPR017732">
    <property type="entry name" value="T4/T6SS_DotU"/>
</dbReference>
<dbReference type="PANTHER" id="PTHR38033">
    <property type="entry name" value="MEMBRANE PROTEIN-RELATED"/>
    <property type="match status" value="1"/>
</dbReference>
<sequence length="262" mass="28967">MMNRTSAPSLLGDMATGQGQYSAADSGTSANSLLDLMYDGFYALFLLKNRCAPADEAGFTEKMQRFLNDFERGAKKLDVSAEDVHAAKYAFCAAVDENILHSQFNIRESWARRPLQLILFGDQLAGEHFFTRLEDLRAKGALHLQALEVFHMCLLLGFQGKYIIEGPEKLNYLTARLGDEIARMKGKSAGFAPHWERPDQISHKLRNEVPLWALCSVFALIGLGGYFGLNTMLSRATASNIAGYSDIVKLAPRAANLTITLP</sequence>
<proteinExistence type="predicted"/>
<dbReference type="HOGENOM" id="CLU_071818_3_0_4"/>
<keyword evidence="1 3" id="KW-0812">Transmembrane</keyword>
<dbReference type="NCBIfam" id="TIGR03349">
    <property type="entry name" value="IV_VI_DotU"/>
    <property type="match status" value="1"/>
</dbReference>
<protein>
    <submittedName>
        <fullName evidence="3">Putative transmembrane protein</fullName>
    </submittedName>
</protein>
<dbReference type="NCBIfam" id="NF038228">
    <property type="entry name" value="IcmH_DotU_IVB"/>
    <property type="match status" value="1"/>
</dbReference>
<evidence type="ECO:0000259" key="2">
    <source>
        <dbReference type="Pfam" id="PF09850"/>
    </source>
</evidence>
<dbReference type="Pfam" id="PF09850">
    <property type="entry name" value="DotU"/>
    <property type="match status" value="1"/>
</dbReference>
<dbReference type="InterPro" id="IPR038522">
    <property type="entry name" value="T4/T6SS_DotU_sf"/>
</dbReference>
<name>A0A0A1FD80_9BURK</name>
<evidence type="ECO:0000313" key="4">
    <source>
        <dbReference type="Proteomes" id="UP000030302"/>
    </source>
</evidence>
<reference evidence="4" key="1">
    <citation type="journal article" date="2014" name="Soil Biol. Biochem.">
        <title>Structure and function of bacterial communities in ageing soils: Insights from the Mendocino ecological staircase.</title>
        <authorList>
            <person name="Uroz S."/>
            <person name="Tech J.J."/>
            <person name="Sawaya N.A."/>
            <person name="Frey-Klett P."/>
            <person name="Leveau J.H.J."/>
        </authorList>
    </citation>
    <scope>NUCLEOTIDE SEQUENCE [LARGE SCALE GENOMIC DNA]</scope>
    <source>
        <strain evidence="4">Cal35</strain>
    </source>
</reference>
<organism evidence="3 4">
    <name type="scientific">Collimonas arenae</name>
    <dbReference type="NCBI Taxonomy" id="279058"/>
    <lineage>
        <taxon>Bacteria</taxon>
        <taxon>Pseudomonadati</taxon>
        <taxon>Pseudomonadota</taxon>
        <taxon>Betaproteobacteria</taxon>
        <taxon>Burkholderiales</taxon>
        <taxon>Oxalobacteraceae</taxon>
        <taxon>Collimonas</taxon>
    </lineage>
</organism>
<dbReference type="AlphaFoldDB" id="A0A0A1FD80"/>
<gene>
    <name evidence="3" type="ORF">LT85_3545</name>
</gene>